<organism evidence="3 4">
    <name type="scientific">Puccinia graminis f. sp. tritici</name>
    <dbReference type="NCBI Taxonomy" id="56615"/>
    <lineage>
        <taxon>Eukaryota</taxon>
        <taxon>Fungi</taxon>
        <taxon>Dikarya</taxon>
        <taxon>Basidiomycota</taxon>
        <taxon>Pucciniomycotina</taxon>
        <taxon>Pucciniomycetes</taxon>
        <taxon>Pucciniales</taxon>
        <taxon>Pucciniaceae</taxon>
        <taxon>Puccinia</taxon>
    </lineage>
</organism>
<dbReference type="EMBL" id="VDEP01000448">
    <property type="protein sequence ID" value="KAA1078639.1"/>
    <property type="molecule type" value="Genomic_DNA"/>
</dbReference>
<evidence type="ECO:0000313" key="3">
    <source>
        <dbReference type="EMBL" id="KAA1130483.1"/>
    </source>
</evidence>
<dbReference type="AlphaFoldDB" id="A0A5B0S0B1"/>
<reference evidence="3 4" key="1">
    <citation type="submission" date="2019-05" db="EMBL/GenBank/DDBJ databases">
        <title>Emergence of the Ug99 lineage of the wheat stem rust pathogen through somatic hybridization.</title>
        <authorList>
            <person name="Li F."/>
            <person name="Upadhyaya N.M."/>
            <person name="Sperschneider J."/>
            <person name="Matny O."/>
            <person name="Nguyen-Phuc H."/>
            <person name="Mago R."/>
            <person name="Raley C."/>
            <person name="Miller M.E."/>
            <person name="Silverstein K.A.T."/>
            <person name="Henningsen E."/>
            <person name="Hirsch C.D."/>
            <person name="Visser B."/>
            <person name="Pretorius Z.A."/>
            <person name="Steffenson B.J."/>
            <person name="Schwessinger B."/>
            <person name="Dodds P.N."/>
            <person name="Figueroa M."/>
        </authorList>
    </citation>
    <scope>NUCLEOTIDE SEQUENCE [LARGE SCALE GENOMIC DNA]</scope>
    <source>
        <strain evidence="3 4">Ug99</strain>
    </source>
</reference>
<gene>
    <name evidence="2" type="ORF">PGTUg99_003552</name>
    <name evidence="3" type="ORF">PGTUg99_006115</name>
</gene>
<dbReference type="EMBL" id="VDEP01000108">
    <property type="protein sequence ID" value="KAA1130483.1"/>
    <property type="molecule type" value="Genomic_DNA"/>
</dbReference>
<name>A0A5B0S0B1_PUCGR</name>
<evidence type="ECO:0000313" key="4">
    <source>
        <dbReference type="Proteomes" id="UP000325313"/>
    </source>
</evidence>
<evidence type="ECO:0000313" key="2">
    <source>
        <dbReference type="EMBL" id="KAA1078639.1"/>
    </source>
</evidence>
<comment type="caution">
    <text evidence="3">The sequence shown here is derived from an EMBL/GenBank/DDBJ whole genome shotgun (WGS) entry which is preliminary data.</text>
</comment>
<protein>
    <submittedName>
        <fullName evidence="3">Uncharacterized protein</fullName>
    </submittedName>
</protein>
<accession>A0A5B0S0B1</accession>
<sequence length="54" mass="5805">MVNKSVVNKNGGGGDLEGVTLATGTFEGRRHLVFHRRPSTRPAATSQPQPPTYL</sequence>
<evidence type="ECO:0000256" key="1">
    <source>
        <dbReference type="SAM" id="MobiDB-lite"/>
    </source>
</evidence>
<proteinExistence type="predicted"/>
<dbReference type="Proteomes" id="UP000325313">
    <property type="component" value="Unassembled WGS sequence"/>
</dbReference>
<feature type="region of interest" description="Disordered" evidence="1">
    <location>
        <begin position="34"/>
        <end position="54"/>
    </location>
</feature>